<dbReference type="PROSITE" id="PS51462">
    <property type="entry name" value="NUDIX"/>
    <property type="match status" value="1"/>
</dbReference>
<dbReference type="GO" id="GO:0035539">
    <property type="term" value="F:8-oxo-7,8-dihydrodeoxyguanosine triphosphate pyrophosphatase activity"/>
    <property type="evidence" value="ECO:0007669"/>
    <property type="project" value="TreeGrafter"/>
</dbReference>
<feature type="domain" description="Nudix hydrolase" evidence="3">
    <location>
        <begin position="5"/>
        <end position="140"/>
    </location>
</feature>
<comment type="similarity">
    <text evidence="2">Belongs to the Nudix hydrolase family.</text>
</comment>
<dbReference type="PROSITE" id="PS00893">
    <property type="entry name" value="NUDIX_BOX"/>
    <property type="match status" value="1"/>
</dbReference>
<accession>A0A7I8KKT6</accession>
<keyword evidence="5" id="KW-1185">Reference proteome</keyword>
<dbReference type="FunFam" id="3.90.79.10:FF:000060">
    <property type="entry name" value="Nudix hydrolase 1"/>
    <property type="match status" value="1"/>
</dbReference>
<dbReference type="PRINTS" id="PR00502">
    <property type="entry name" value="NUDIXFAMILY"/>
</dbReference>
<reference evidence="4" key="1">
    <citation type="submission" date="2020-02" db="EMBL/GenBank/DDBJ databases">
        <authorList>
            <person name="Scholz U."/>
            <person name="Mascher M."/>
            <person name="Fiebig A."/>
        </authorList>
    </citation>
    <scope>NUCLEOTIDE SEQUENCE</scope>
</reference>
<evidence type="ECO:0000256" key="1">
    <source>
        <dbReference type="ARBA" id="ARBA00022801"/>
    </source>
</evidence>
<dbReference type="SUPFAM" id="SSF55811">
    <property type="entry name" value="Nudix"/>
    <property type="match status" value="1"/>
</dbReference>
<dbReference type="PANTHER" id="PTHR16099">
    <property type="entry name" value="8-OXO-DGTP DIPHOSPHATES NUDT15"/>
    <property type="match status" value="1"/>
</dbReference>
<sequence>MVAPAPAVAVAVAVFVLKGESSVLLGRRLSEIGRDTFALPGGRLEFGESFEACARREVKEETGMDIERIEVLQVINFVEPTGPSPAHFVTVLVRAVPADPSQEPTNLEPHKCAGWDWFPWPTGLPRPLFGPLDAVLGAGLDPFGPPPLPPAPV</sequence>
<gene>
    <name evidence="4" type="ORF">SI8410_06008260</name>
</gene>
<dbReference type="GO" id="GO:0006203">
    <property type="term" value="P:dGTP catabolic process"/>
    <property type="evidence" value="ECO:0007669"/>
    <property type="project" value="TreeGrafter"/>
</dbReference>
<dbReference type="Pfam" id="PF00293">
    <property type="entry name" value="NUDIX"/>
    <property type="match status" value="1"/>
</dbReference>
<dbReference type="GO" id="GO:0005829">
    <property type="term" value="C:cytosol"/>
    <property type="evidence" value="ECO:0007669"/>
    <property type="project" value="TreeGrafter"/>
</dbReference>
<evidence type="ECO:0000313" key="5">
    <source>
        <dbReference type="Proteomes" id="UP000663760"/>
    </source>
</evidence>
<evidence type="ECO:0000256" key="2">
    <source>
        <dbReference type="RuleBase" id="RU003476"/>
    </source>
</evidence>
<dbReference type="Gene3D" id="3.90.79.10">
    <property type="entry name" value="Nucleoside Triphosphate Pyrophosphohydrolase"/>
    <property type="match status" value="1"/>
</dbReference>
<dbReference type="OrthoDB" id="447842at2759"/>
<dbReference type="InterPro" id="IPR015797">
    <property type="entry name" value="NUDIX_hydrolase-like_dom_sf"/>
</dbReference>
<keyword evidence="1 2" id="KW-0378">Hydrolase</keyword>
<evidence type="ECO:0000259" key="3">
    <source>
        <dbReference type="PROSITE" id="PS51462"/>
    </source>
</evidence>
<evidence type="ECO:0000313" key="4">
    <source>
        <dbReference type="EMBL" id="CAA7397595.1"/>
    </source>
</evidence>
<proteinExistence type="inferred from homology"/>
<dbReference type="PANTHER" id="PTHR16099:SF5">
    <property type="entry name" value="NUCLEOTIDE TRIPHOSPHATE DIPHOSPHATASE NUDT15"/>
    <property type="match status" value="1"/>
</dbReference>
<organism evidence="4 5">
    <name type="scientific">Spirodela intermedia</name>
    <name type="common">Intermediate duckweed</name>
    <dbReference type="NCBI Taxonomy" id="51605"/>
    <lineage>
        <taxon>Eukaryota</taxon>
        <taxon>Viridiplantae</taxon>
        <taxon>Streptophyta</taxon>
        <taxon>Embryophyta</taxon>
        <taxon>Tracheophyta</taxon>
        <taxon>Spermatophyta</taxon>
        <taxon>Magnoliopsida</taxon>
        <taxon>Liliopsida</taxon>
        <taxon>Araceae</taxon>
        <taxon>Lemnoideae</taxon>
        <taxon>Spirodela</taxon>
    </lineage>
</organism>
<protein>
    <recommendedName>
        <fullName evidence="3">Nudix hydrolase domain-containing protein</fullName>
    </recommendedName>
</protein>
<dbReference type="InterPro" id="IPR020476">
    <property type="entry name" value="Nudix_hydrolase"/>
</dbReference>
<dbReference type="CDD" id="cd04678">
    <property type="entry name" value="NUDIX_MTH2_Nudt15"/>
    <property type="match status" value="1"/>
</dbReference>
<dbReference type="InterPro" id="IPR000086">
    <property type="entry name" value="NUDIX_hydrolase_dom"/>
</dbReference>
<dbReference type="EMBL" id="LR746269">
    <property type="protein sequence ID" value="CAA7397595.1"/>
    <property type="molecule type" value="Genomic_DNA"/>
</dbReference>
<name>A0A7I8KKT6_SPIIN</name>
<dbReference type="AlphaFoldDB" id="A0A7I8KKT6"/>
<dbReference type="InterPro" id="IPR020084">
    <property type="entry name" value="NUDIX_hydrolase_CS"/>
</dbReference>
<dbReference type="Proteomes" id="UP000663760">
    <property type="component" value="Chromosome 6"/>
</dbReference>